<evidence type="ECO:0000256" key="3">
    <source>
        <dbReference type="ARBA" id="ARBA00046185"/>
    </source>
</evidence>
<dbReference type="InterPro" id="IPR036188">
    <property type="entry name" value="FAD/NAD-bd_sf"/>
</dbReference>
<dbReference type="EMBL" id="CAXLJM020000128">
    <property type="protein sequence ID" value="CAL8139548.1"/>
    <property type="molecule type" value="Genomic_DNA"/>
</dbReference>
<dbReference type="Proteomes" id="UP001642540">
    <property type="component" value="Unassembled WGS sequence"/>
</dbReference>
<evidence type="ECO:0000313" key="6">
    <source>
        <dbReference type="Proteomes" id="UP001642540"/>
    </source>
</evidence>
<organism evidence="5 6">
    <name type="scientific">Orchesella dallaii</name>
    <dbReference type="NCBI Taxonomy" id="48710"/>
    <lineage>
        <taxon>Eukaryota</taxon>
        <taxon>Metazoa</taxon>
        <taxon>Ecdysozoa</taxon>
        <taxon>Arthropoda</taxon>
        <taxon>Hexapoda</taxon>
        <taxon>Collembola</taxon>
        <taxon>Entomobryomorpha</taxon>
        <taxon>Entomobryoidea</taxon>
        <taxon>Orchesellidae</taxon>
        <taxon>Orchesellinae</taxon>
        <taxon>Orchesella</taxon>
    </lineage>
</organism>
<proteinExistence type="predicted"/>
<evidence type="ECO:0000256" key="2">
    <source>
        <dbReference type="ARBA" id="ARBA00039785"/>
    </source>
</evidence>
<accession>A0ABP1RZE1</accession>
<dbReference type="Gene3D" id="3.30.9.10">
    <property type="entry name" value="D-Amino Acid Oxidase, subunit A, domain 2"/>
    <property type="match status" value="1"/>
</dbReference>
<comment type="caution">
    <text evidence="5">The sequence shown here is derived from an EMBL/GenBank/DDBJ whole genome shotgun (WGS) entry which is preliminary data.</text>
</comment>
<dbReference type="Gene3D" id="3.50.50.60">
    <property type="entry name" value="FAD/NAD(P)-binding domain"/>
    <property type="match status" value="1"/>
</dbReference>
<gene>
    <name evidence="5" type="ORF">ODALV1_LOCUS27883</name>
</gene>
<evidence type="ECO:0000313" key="5">
    <source>
        <dbReference type="EMBL" id="CAL8139548.1"/>
    </source>
</evidence>
<dbReference type="Pfam" id="PF01266">
    <property type="entry name" value="DAO"/>
    <property type="match status" value="1"/>
</dbReference>
<dbReference type="SUPFAM" id="SSF51905">
    <property type="entry name" value="FAD/NAD(P)-binding domain"/>
    <property type="match status" value="1"/>
</dbReference>
<evidence type="ECO:0000256" key="1">
    <source>
        <dbReference type="ARBA" id="ARBA00023002"/>
    </source>
</evidence>
<dbReference type="PANTHER" id="PTHR13847">
    <property type="entry name" value="SARCOSINE DEHYDROGENASE-RELATED"/>
    <property type="match status" value="1"/>
</dbReference>
<reference evidence="5 6" key="1">
    <citation type="submission" date="2024-08" db="EMBL/GenBank/DDBJ databases">
        <authorList>
            <person name="Cucini C."/>
            <person name="Frati F."/>
        </authorList>
    </citation>
    <scope>NUCLEOTIDE SEQUENCE [LARGE SCALE GENOMIC DNA]</scope>
</reference>
<dbReference type="InterPro" id="IPR006076">
    <property type="entry name" value="FAD-dep_OxRdtase"/>
</dbReference>
<sequence length="522" mass="58687">MTRLFKLRNLVSDIVLRRPHACHVERRLQSPSFVNHGPRWIRNISTTSKCFKKEDDDDFVEVPRPKRPIDEPFERAVKIFTHDIRSIYDKTQPPLLDFSAHVDILVIGGGILGSAIAYFIKERTPRTGVSLMVVDKDQSFSKSATAMSVGGLRHHFTLKENVEMARYGAEFLRTVPQKLACDGSPPPDIQYHPYGFLQLADVDQAQELQESFLIQKELGCHVELLTSERLKDKFPWINTDGVELACLGMESEGWFDAWALHFGLKRKSVFHGAEYVQAEVVGFDFEESTTVVAGADAFDRHEKAQRAILKTPSGEMKTVDFAYCIIAAGHESGNIAEMARMGRREGMMSVPLPVEPRRRHVYCIHAPNGPGIDCPFVADTSGIYFRREGYAGHFVTGKAGPVSDDPKVVANLEVDYNYFNDTIMPALAHRVPGFNNVKLNSAWTGLYDYNTFDQSGIIGPHNHQPHMYFACGFSGHGIQQAPAVARATMELLLDGEFRTLDLSRIHFERFLVGKEIKETIVN</sequence>
<protein>
    <recommendedName>
        <fullName evidence="2">FAD-dependent oxidoreductase domain-containing protein 1</fullName>
    </recommendedName>
</protein>
<feature type="domain" description="FAD dependent oxidoreductase" evidence="4">
    <location>
        <begin position="103"/>
        <end position="491"/>
    </location>
</feature>
<keyword evidence="6" id="KW-1185">Reference proteome</keyword>
<evidence type="ECO:0000259" key="4">
    <source>
        <dbReference type="Pfam" id="PF01266"/>
    </source>
</evidence>
<dbReference type="PANTHER" id="PTHR13847:SF287">
    <property type="entry name" value="FAD-DEPENDENT OXIDOREDUCTASE DOMAIN-CONTAINING PROTEIN 1"/>
    <property type="match status" value="1"/>
</dbReference>
<name>A0ABP1RZE1_9HEXA</name>
<keyword evidence="1" id="KW-0560">Oxidoreductase</keyword>
<comment type="function">
    <text evidence="3">Required for the assembly of the mitochondrial membrane respiratory chain NADH dehydrogenase (Complex I). Involved in mid-late stages of complex I assembly.</text>
</comment>